<feature type="chain" id="PRO_5046930814" description="Outer membrane protein with beta-barrel domain" evidence="1">
    <location>
        <begin position="22"/>
        <end position="171"/>
    </location>
</feature>
<evidence type="ECO:0000313" key="3">
    <source>
        <dbReference type="Proteomes" id="UP001500101"/>
    </source>
</evidence>
<dbReference type="RefSeq" id="WP_344675297.1">
    <property type="nucleotide sequence ID" value="NZ_BAAAZI010000011.1"/>
</dbReference>
<proteinExistence type="predicted"/>
<comment type="caution">
    <text evidence="2">The sequence shown here is derived from an EMBL/GenBank/DDBJ whole genome shotgun (WGS) entry which is preliminary data.</text>
</comment>
<keyword evidence="1" id="KW-0732">Signal</keyword>
<reference evidence="3" key="1">
    <citation type="journal article" date="2019" name="Int. J. Syst. Evol. Microbiol.">
        <title>The Global Catalogue of Microorganisms (GCM) 10K type strain sequencing project: providing services to taxonomists for standard genome sequencing and annotation.</title>
        <authorList>
            <consortium name="The Broad Institute Genomics Platform"/>
            <consortium name="The Broad Institute Genome Sequencing Center for Infectious Disease"/>
            <person name="Wu L."/>
            <person name="Ma J."/>
        </authorList>
    </citation>
    <scope>NUCLEOTIDE SEQUENCE [LARGE SCALE GENOMIC DNA]</scope>
    <source>
        <strain evidence="3">JCM 16704</strain>
    </source>
</reference>
<gene>
    <name evidence="2" type="ORF">GCM10022216_27070</name>
</gene>
<dbReference type="InterPro" id="IPR011250">
    <property type="entry name" value="OMP/PagP_B-barrel"/>
</dbReference>
<accession>A0ABP7YZH8</accession>
<keyword evidence="3" id="KW-1185">Reference proteome</keyword>
<organism evidence="2 3">
    <name type="scientific">Sphingobacterium kyonggiense</name>
    <dbReference type="NCBI Taxonomy" id="714075"/>
    <lineage>
        <taxon>Bacteria</taxon>
        <taxon>Pseudomonadati</taxon>
        <taxon>Bacteroidota</taxon>
        <taxon>Sphingobacteriia</taxon>
        <taxon>Sphingobacteriales</taxon>
        <taxon>Sphingobacteriaceae</taxon>
        <taxon>Sphingobacterium</taxon>
    </lineage>
</organism>
<dbReference type="Gene3D" id="2.40.160.20">
    <property type="match status" value="1"/>
</dbReference>
<dbReference type="Proteomes" id="UP001500101">
    <property type="component" value="Unassembled WGS sequence"/>
</dbReference>
<name>A0ABP7YZH8_9SPHI</name>
<sequence>MNKRLFLIAAFFSLLFTQLRAQDKTYAAGLYADMMMESPGYDLYYGGVFRYDFHKKQAVKGYVGYSTVNTTSIGVDYSYFFLDKTKSDFNVFVSGGVSYDFYREKVKLEIDGQEATAKLSSNIFLLNPTVGVSYYVKPLNSSITAGYKVRYSPKQNAADINFLSVGLLYHW</sequence>
<dbReference type="EMBL" id="BAAAZI010000011">
    <property type="protein sequence ID" value="GAA4144293.1"/>
    <property type="molecule type" value="Genomic_DNA"/>
</dbReference>
<evidence type="ECO:0008006" key="4">
    <source>
        <dbReference type="Google" id="ProtNLM"/>
    </source>
</evidence>
<evidence type="ECO:0000256" key="1">
    <source>
        <dbReference type="SAM" id="SignalP"/>
    </source>
</evidence>
<feature type="signal peptide" evidence="1">
    <location>
        <begin position="1"/>
        <end position="21"/>
    </location>
</feature>
<dbReference type="SUPFAM" id="SSF56925">
    <property type="entry name" value="OMPA-like"/>
    <property type="match status" value="1"/>
</dbReference>
<evidence type="ECO:0000313" key="2">
    <source>
        <dbReference type="EMBL" id="GAA4144293.1"/>
    </source>
</evidence>
<protein>
    <recommendedName>
        <fullName evidence="4">Outer membrane protein with beta-barrel domain</fullName>
    </recommendedName>
</protein>